<feature type="domain" description="Chorismate-utilising enzyme C-terminal" evidence="17">
    <location>
        <begin position="222"/>
        <end position="475"/>
    </location>
</feature>
<evidence type="ECO:0000256" key="6">
    <source>
        <dbReference type="ARBA" id="ARBA00020653"/>
    </source>
</evidence>
<evidence type="ECO:0000256" key="7">
    <source>
        <dbReference type="ARBA" id="ARBA00022605"/>
    </source>
</evidence>
<dbReference type="PANTHER" id="PTHR11236:SF48">
    <property type="entry name" value="ISOCHORISMATE SYNTHASE MENF"/>
    <property type="match status" value="1"/>
</dbReference>
<dbReference type="AlphaFoldDB" id="D1CBJ8"/>
<comment type="catalytic activity">
    <reaction evidence="14 15">
        <text>chorismate + L-glutamine = anthranilate + pyruvate + L-glutamate + H(+)</text>
        <dbReference type="Rhea" id="RHEA:21732"/>
        <dbReference type="ChEBI" id="CHEBI:15361"/>
        <dbReference type="ChEBI" id="CHEBI:15378"/>
        <dbReference type="ChEBI" id="CHEBI:16567"/>
        <dbReference type="ChEBI" id="CHEBI:29748"/>
        <dbReference type="ChEBI" id="CHEBI:29985"/>
        <dbReference type="ChEBI" id="CHEBI:58359"/>
        <dbReference type="EC" id="4.1.3.27"/>
    </reaction>
</comment>
<evidence type="ECO:0000256" key="9">
    <source>
        <dbReference type="ARBA" id="ARBA00022822"/>
    </source>
</evidence>
<reference evidence="20" key="1">
    <citation type="journal article" date="2010" name="Stand. Genomic Sci.">
        <title>Complete genome sequence of 'Thermobaculum terrenum' type strain (YNP1).</title>
        <authorList>
            <person name="Kiss H."/>
            <person name="Cleland D."/>
            <person name="Lapidus A."/>
            <person name="Lucas S."/>
            <person name="Glavina Del Rio T."/>
            <person name="Nolan M."/>
            <person name="Tice H."/>
            <person name="Han C."/>
            <person name="Goodwin L."/>
            <person name="Pitluck S."/>
            <person name="Liolios K."/>
            <person name="Ivanova N."/>
            <person name="Mavromatis K."/>
            <person name="Ovchinnikova G."/>
            <person name="Pati A."/>
            <person name="Chen A."/>
            <person name="Palaniappan K."/>
            <person name="Land M."/>
            <person name="Hauser L."/>
            <person name="Chang Y."/>
            <person name="Jeffries C."/>
            <person name="Lu M."/>
            <person name="Brettin T."/>
            <person name="Detter J."/>
            <person name="Goker M."/>
            <person name="Tindall B."/>
            <person name="Beck B."/>
            <person name="McDermott T."/>
            <person name="Woyke T."/>
            <person name="Bristow J."/>
            <person name="Eisen J."/>
            <person name="Markowitz V."/>
            <person name="Hugenholtz P."/>
            <person name="Kyrpides N."/>
            <person name="Klenk H."/>
            <person name="Cheng J."/>
        </authorList>
    </citation>
    <scope>NUCLEOTIDE SEQUENCE [LARGE SCALE GENOMIC DNA]</scope>
    <source>
        <strain evidence="20">ATCC BAA-798 / YNP1</strain>
    </source>
</reference>
<keyword evidence="10 15" id="KW-0460">Magnesium</keyword>
<name>D1CBJ8_THET1</name>
<comment type="cofactor">
    <cofactor evidence="1 15">
        <name>Mg(2+)</name>
        <dbReference type="ChEBI" id="CHEBI:18420"/>
    </cofactor>
</comment>
<feature type="compositionally biased region" description="Basic and acidic residues" evidence="16">
    <location>
        <begin position="311"/>
        <end position="320"/>
    </location>
</feature>
<proteinExistence type="inferred from homology"/>
<dbReference type="Gene3D" id="3.60.120.10">
    <property type="entry name" value="Anthranilate synthase"/>
    <property type="match status" value="1"/>
</dbReference>
<evidence type="ECO:0000256" key="16">
    <source>
        <dbReference type="SAM" id="MobiDB-lite"/>
    </source>
</evidence>
<comment type="subunit">
    <text evidence="4 15">Heterotetramer consisting of two non-identical subunits: a beta subunit (TrpG) and a large alpha subunit (TrpE).</text>
</comment>
<dbReference type="GO" id="GO:0046872">
    <property type="term" value="F:metal ion binding"/>
    <property type="evidence" value="ECO:0007669"/>
    <property type="project" value="UniProtKB-KW"/>
</dbReference>
<dbReference type="InterPro" id="IPR019999">
    <property type="entry name" value="Anth_synth_I-like"/>
</dbReference>
<dbReference type="GO" id="GO:0000162">
    <property type="term" value="P:L-tryptophan biosynthetic process"/>
    <property type="evidence" value="ECO:0007669"/>
    <property type="project" value="UniProtKB-UniPathway"/>
</dbReference>
<evidence type="ECO:0000256" key="8">
    <source>
        <dbReference type="ARBA" id="ARBA00022723"/>
    </source>
</evidence>
<dbReference type="Pfam" id="PF04715">
    <property type="entry name" value="Anth_synt_I_N"/>
    <property type="match status" value="1"/>
</dbReference>
<dbReference type="InterPro" id="IPR015890">
    <property type="entry name" value="Chorismate_C"/>
</dbReference>
<dbReference type="SUPFAM" id="SSF56322">
    <property type="entry name" value="ADC synthase"/>
    <property type="match status" value="1"/>
</dbReference>
<organism evidence="19 20">
    <name type="scientific">Thermobaculum terrenum (strain ATCC BAA-798 / CCMEE 7001 / YNP1)</name>
    <dbReference type="NCBI Taxonomy" id="525904"/>
    <lineage>
        <taxon>Bacteria</taxon>
        <taxon>Bacillati</taxon>
        <taxon>Chloroflexota</taxon>
        <taxon>Chloroflexia</taxon>
        <taxon>Candidatus Thermobaculales</taxon>
        <taxon>Candidatus Thermobaculaceae</taxon>
        <taxon>Thermobaculum</taxon>
    </lineage>
</organism>
<dbReference type="eggNOG" id="COG0147">
    <property type="taxonomic scope" value="Bacteria"/>
</dbReference>
<keyword evidence="8 15" id="KW-0479">Metal-binding</keyword>
<dbReference type="KEGG" id="ttr:Tter_1255"/>
<comment type="function">
    <text evidence="13 15">Part of a heterotetrameric complex that catalyzes the two-step biosynthesis of anthranilate, an intermediate in the biosynthesis of L-tryptophan. In the first step, the glutamine-binding beta subunit (TrpG) of anthranilate synthase (AS) provides the glutamine amidotransferase activity which generates ammonia as a substrate that, along with chorismate, is used in the second step, catalyzed by the large alpha subunit of AS (TrpE) to produce anthranilate. In the absence of TrpG, TrpE can synthesize anthranilate directly from chorismate and high concentrations of ammonia.</text>
</comment>
<accession>D1CBJ8</accession>
<evidence type="ECO:0000256" key="14">
    <source>
        <dbReference type="ARBA" id="ARBA00047683"/>
    </source>
</evidence>
<gene>
    <name evidence="15" type="primary">trpE</name>
    <name evidence="19" type="ordered locus">Tter_1255</name>
</gene>
<keyword evidence="12 15" id="KW-0456">Lyase</keyword>
<dbReference type="InterPro" id="IPR005801">
    <property type="entry name" value="ADC_synthase"/>
</dbReference>
<evidence type="ECO:0000256" key="4">
    <source>
        <dbReference type="ARBA" id="ARBA00011575"/>
    </source>
</evidence>
<dbReference type="EMBL" id="CP001825">
    <property type="protein sequence ID" value="ACZ42163.1"/>
    <property type="molecule type" value="Genomic_DNA"/>
</dbReference>
<comment type="pathway">
    <text evidence="2 15">Amino-acid biosynthesis; L-tryptophan biosynthesis; L-tryptophan from chorismate: step 1/5.</text>
</comment>
<evidence type="ECO:0000256" key="12">
    <source>
        <dbReference type="ARBA" id="ARBA00023239"/>
    </source>
</evidence>
<dbReference type="Pfam" id="PF00425">
    <property type="entry name" value="Chorismate_bind"/>
    <property type="match status" value="1"/>
</dbReference>
<keyword evidence="7 15" id="KW-0028">Amino-acid biosynthesis</keyword>
<evidence type="ECO:0000256" key="3">
    <source>
        <dbReference type="ARBA" id="ARBA00009562"/>
    </source>
</evidence>
<dbReference type="Proteomes" id="UP000000323">
    <property type="component" value="Chromosome 1"/>
</dbReference>
<evidence type="ECO:0000256" key="5">
    <source>
        <dbReference type="ARBA" id="ARBA00012266"/>
    </source>
</evidence>
<keyword evidence="11 15" id="KW-0057">Aromatic amino acid biosynthesis</keyword>
<evidence type="ECO:0000256" key="2">
    <source>
        <dbReference type="ARBA" id="ARBA00004873"/>
    </source>
</evidence>
<dbReference type="RefSeq" id="WP_012875198.1">
    <property type="nucleotide sequence ID" value="NC_013525.1"/>
</dbReference>
<dbReference type="HOGENOM" id="CLU_006493_9_3_0"/>
<dbReference type="GO" id="GO:0004049">
    <property type="term" value="F:anthranilate synthase activity"/>
    <property type="evidence" value="ECO:0007669"/>
    <property type="project" value="UniProtKB-EC"/>
</dbReference>
<keyword evidence="20" id="KW-1185">Reference proteome</keyword>
<dbReference type="NCBIfam" id="TIGR00564">
    <property type="entry name" value="trpE_most"/>
    <property type="match status" value="1"/>
</dbReference>
<evidence type="ECO:0000259" key="17">
    <source>
        <dbReference type="Pfam" id="PF00425"/>
    </source>
</evidence>
<evidence type="ECO:0000256" key="10">
    <source>
        <dbReference type="ARBA" id="ARBA00022842"/>
    </source>
</evidence>
<dbReference type="PANTHER" id="PTHR11236">
    <property type="entry name" value="AMINOBENZOATE/ANTHRANILATE SYNTHASE"/>
    <property type="match status" value="1"/>
</dbReference>
<evidence type="ECO:0000256" key="1">
    <source>
        <dbReference type="ARBA" id="ARBA00001946"/>
    </source>
</evidence>
<evidence type="ECO:0000259" key="18">
    <source>
        <dbReference type="Pfam" id="PF04715"/>
    </source>
</evidence>
<feature type="domain" description="Anthranilate synthase component I N-terminal" evidence="18">
    <location>
        <begin position="28"/>
        <end position="166"/>
    </location>
</feature>
<dbReference type="EC" id="4.1.3.27" evidence="5 15"/>
<dbReference type="PRINTS" id="PR00095">
    <property type="entry name" value="ANTSNTHASEI"/>
</dbReference>
<evidence type="ECO:0000256" key="13">
    <source>
        <dbReference type="ARBA" id="ARBA00025634"/>
    </source>
</evidence>
<protein>
    <recommendedName>
        <fullName evidence="6 15">Anthranilate synthase component 1</fullName>
        <ecNumber evidence="5 15">4.1.3.27</ecNumber>
    </recommendedName>
</protein>
<keyword evidence="9 15" id="KW-0822">Tryptophan biosynthesis</keyword>
<sequence>MYAPDFETFKKIAKPGVIVPIYKEILADLETPLSAYAKLLSSDYGFLLESVEGGERMARYSFLGSDPQAIAIFSRDGSIVLQDEHLIPLDTNDPLDLVSQRLSRPIVGKPRNLPRFLGGAVGYIGYECASLWERLPLARERAIDVPDAILMFVDTILIFDRLRHRAIVLSNTLVDEDLSGSYGRAIERIDSFIDRLSLPQRLSQVDAEVPSEDLDIQSNMTPEEFCDAVEKAKRYIAQGDIIQVVLSQRWTRQTIATPMDVYRALRAINPSPYMFLLQMGDISLVGASPEMLVRVQDGEVSTHPIAGTRPRGKDEDEDKRLEEELRADPKERAEHIMLVDLGRNDIGRVSIPGTVRVTQLMDVERYSHVMHLVSHVVGRLRDDYPSWEALRACFPAGTVSGAPKIRAMEIIADLEREQRGPYAGALGYFGYGGNLDMAITIRTILMKDGLAHVQAGAGIVADSEPAREYQETRNKARALMRAIGMAESFSKENANAAVNR</sequence>
<evidence type="ECO:0000313" key="20">
    <source>
        <dbReference type="Proteomes" id="UP000000323"/>
    </source>
</evidence>
<dbReference type="InterPro" id="IPR005256">
    <property type="entry name" value="Anth_synth_I_PabB"/>
</dbReference>
<dbReference type="UniPathway" id="UPA00035">
    <property type="reaction ID" value="UER00040"/>
</dbReference>
<dbReference type="STRING" id="525904.Tter_1255"/>
<feature type="region of interest" description="Disordered" evidence="16">
    <location>
        <begin position="299"/>
        <end position="320"/>
    </location>
</feature>
<dbReference type="OrthoDB" id="9803598at2"/>
<evidence type="ECO:0000256" key="11">
    <source>
        <dbReference type="ARBA" id="ARBA00023141"/>
    </source>
</evidence>
<evidence type="ECO:0000313" key="19">
    <source>
        <dbReference type="EMBL" id="ACZ42163.1"/>
    </source>
</evidence>
<dbReference type="InterPro" id="IPR006805">
    <property type="entry name" value="Anth_synth_I_N"/>
</dbReference>
<evidence type="ECO:0000256" key="15">
    <source>
        <dbReference type="RuleBase" id="RU364045"/>
    </source>
</evidence>
<comment type="similarity">
    <text evidence="3 15">Belongs to the anthranilate synthase component I family.</text>
</comment>